<dbReference type="Gene3D" id="3.40.50.2000">
    <property type="entry name" value="Glycogen Phosphorylase B"/>
    <property type="match status" value="1"/>
</dbReference>
<dbReference type="Proteomes" id="UP000292855">
    <property type="component" value="Unassembled WGS sequence"/>
</dbReference>
<evidence type="ECO:0000313" key="2">
    <source>
        <dbReference type="Proteomes" id="UP000292855"/>
    </source>
</evidence>
<evidence type="ECO:0000313" key="1">
    <source>
        <dbReference type="EMBL" id="RZF60438.1"/>
    </source>
</evidence>
<proteinExistence type="predicted"/>
<dbReference type="SUPFAM" id="SSF53756">
    <property type="entry name" value="UDP-Glycosyltransferase/glycogen phosphorylase"/>
    <property type="match status" value="1"/>
</dbReference>
<comment type="caution">
    <text evidence="1">The sequence shown here is derived from an EMBL/GenBank/DDBJ whole genome shotgun (WGS) entry which is preliminary data.</text>
</comment>
<keyword evidence="1" id="KW-0808">Transferase</keyword>
<organism evidence="1 2">
    <name type="scientific">Sphingobacterium corticibacterium</name>
    <dbReference type="NCBI Taxonomy" id="2484746"/>
    <lineage>
        <taxon>Bacteria</taxon>
        <taxon>Pseudomonadati</taxon>
        <taxon>Bacteroidota</taxon>
        <taxon>Sphingobacteriia</taxon>
        <taxon>Sphingobacteriales</taxon>
        <taxon>Sphingobacteriaceae</taxon>
        <taxon>Sphingobacterium</taxon>
    </lineage>
</organism>
<reference evidence="1 2" key="1">
    <citation type="submission" date="2019-02" db="EMBL/GenBank/DDBJ databases">
        <authorList>
            <person name="Li Y."/>
        </authorList>
    </citation>
    <scope>NUCLEOTIDE SEQUENCE [LARGE SCALE GENOMIC DNA]</scope>
    <source>
        <strain evidence="1 2">30C10-4-7</strain>
    </source>
</reference>
<sequence>MKVLFLVFHGFSEYNGISKKIHGQVKGLRECGADVRLCYYEVQKDKRRVWVVDNNVIADFGYGIRAKARKRFDYQSLTDYILANNFSFVYMRSDHNANPFTIRMVRRLREGKCKVLMEIPTYPYDQEYHTLRMRLDLFVDRLFRRQLAKNLDAIVTFTRNKEIFGQRTIQISNGIDFDTLPLRKPLPGKSEEIHLLGVAEVHYWHGYDRLIKGLEYYYRTHPSTKVYFHIVGHLGGPREETEIYGAIKKGNLAHYVILHGAIWGNDLDNIFDQCDFAVGSLGRHRSGITHIKTLKNREYAARGIPFIYSEIDDDFEGKPYILKTRADESPIEIQKILDFLNNHIFLPESIRKSIYNLSWGQQMEEVLSNYQ</sequence>
<dbReference type="GO" id="GO:0016740">
    <property type="term" value="F:transferase activity"/>
    <property type="evidence" value="ECO:0007669"/>
    <property type="project" value="UniProtKB-KW"/>
</dbReference>
<dbReference type="EMBL" id="SGIT01000002">
    <property type="protein sequence ID" value="RZF60438.1"/>
    <property type="molecule type" value="Genomic_DNA"/>
</dbReference>
<dbReference type="AlphaFoldDB" id="A0A4V2DC68"/>
<accession>A0A4V2DC68</accession>
<protein>
    <submittedName>
        <fullName evidence="1">Glycosyltransferase family 1 protein</fullName>
    </submittedName>
</protein>
<gene>
    <name evidence="1" type="ORF">EWE74_09730</name>
</gene>
<keyword evidence="2" id="KW-1185">Reference proteome</keyword>
<name>A0A4V2DC68_9SPHI</name>
<dbReference type="OrthoDB" id="6385861at2"/>